<dbReference type="Proteomes" id="UP001172681">
    <property type="component" value="Unassembled WGS sequence"/>
</dbReference>
<dbReference type="PANTHER" id="PTHR31313:SF85">
    <property type="entry name" value="ZN(II)2CYS6 TRANSCRIPTION FACTOR (EUROFUNG)"/>
    <property type="match status" value="1"/>
</dbReference>
<evidence type="ECO:0000256" key="6">
    <source>
        <dbReference type="ARBA" id="ARBA00023163"/>
    </source>
</evidence>
<dbReference type="PROSITE" id="PS00463">
    <property type="entry name" value="ZN2_CY6_FUNGAL_1"/>
    <property type="match status" value="1"/>
</dbReference>
<evidence type="ECO:0000256" key="3">
    <source>
        <dbReference type="ARBA" id="ARBA00022833"/>
    </source>
</evidence>
<dbReference type="AlphaFoldDB" id="A0AA38Y6M9"/>
<dbReference type="PRINTS" id="PR00755">
    <property type="entry name" value="AFLATOXINBRP"/>
</dbReference>
<evidence type="ECO:0000256" key="7">
    <source>
        <dbReference type="ARBA" id="ARBA00023242"/>
    </source>
</evidence>
<keyword evidence="3" id="KW-0862">Zinc</keyword>
<gene>
    <name evidence="11" type="ORF">H2204_004901</name>
</gene>
<protein>
    <recommendedName>
        <fullName evidence="10">Zn(2)-C6 fungal-type domain-containing protein</fullName>
    </recommendedName>
</protein>
<feature type="coiled-coil region" evidence="8">
    <location>
        <begin position="48"/>
        <end position="75"/>
    </location>
</feature>
<dbReference type="GO" id="GO:0003677">
    <property type="term" value="F:DNA binding"/>
    <property type="evidence" value="ECO:0007669"/>
    <property type="project" value="UniProtKB-KW"/>
</dbReference>
<comment type="subcellular location">
    <subcellularLocation>
        <location evidence="1">Nucleus</location>
    </subcellularLocation>
</comment>
<organism evidence="11 12">
    <name type="scientific">Knufia peltigerae</name>
    <dbReference type="NCBI Taxonomy" id="1002370"/>
    <lineage>
        <taxon>Eukaryota</taxon>
        <taxon>Fungi</taxon>
        <taxon>Dikarya</taxon>
        <taxon>Ascomycota</taxon>
        <taxon>Pezizomycotina</taxon>
        <taxon>Eurotiomycetes</taxon>
        <taxon>Chaetothyriomycetidae</taxon>
        <taxon>Chaetothyriales</taxon>
        <taxon>Trichomeriaceae</taxon>
        <taxon>Knufia</taxon>
    </lineage>
</organism>
<dbReference type="EMBL" id="JAPDRN010000025">
    <property type="protein sequence ID" value="KAJ9637477.1"/>
    <property type="molecule type" value="Genomic_DNA"/>
</dbReference>
<evidence type="ECO:0000256" key="5">
    <source>
        <dbReference type="ARBA" id="ARBA00023125"/>
    </source>
</evidence>
<dbReference type="InterPro" id="IPR007219">
    <property type="entry name" value="XnlR_reg_dom"/>
</dbReference>
<keyword evidence="8" id="KW-0175">Coiled coil</keyword>
<dbReference type="SMART" id="SM00906">
    <property type="entry name" value="Fungal_trans"/>
    <property type="match status" value="1"/>
</dbReference>
<dbReference type="PANTHER" id="PTHR31313">
    <property type="entry name" value="TY1 ENHANCER ACTIVATOR"/>
    <property type="match status" value="1"/>
</dbReference>
<keyword evidence="2" id="KW-0479">Metal-binding</keyword>
<evidence type="ECO:0000313" key="12">
    <source>
        <dbReference type="Proteomes" id="UP001172681"/>
    </source>
</evidence>
<feature type="region of interest" description="Disordered" evidence="9">
    <location>
        <begin position="97"/>
        <end position="140"/>
    </location>
</feature>
<evidence type="ECO:0000256" key="8">
    <source>
        <dbReference type="SAM" id="Coils"/>
    </source>
</evidence>
<dbReference type="CDD" id="cd00067">
    <property type="entry name" value="GAL4"/>
    <property type="match status" value="1"/>
</dbReference>
<dbReference type="Pfam" id="PF00172">
    <property type="entry name" value="Zn_clus"/>
    <property type="match status" value="1"/>
</dbReference>
<keyword evidence="12" id="KW-1185">Reference proteome</keyword>
<dbReference type="PROSITE" id="PS50048">
    <property type="entry name" value="ZN2_CY6_FUNGAL_2"/>
    <property type="match status" value="1"/>
</dbReference>
<feature type="domain" description="Zn(2)-C6 fungal-type" evidence="10">
    <location>
        <begin position="11"/>
        <end position="41"/>
    </location>
</feature>
<dbReference type="GO" id="GO:0008270">
    <property type="term" value="F:zinc ion binding"/>
    <property type="evidence" value="ECO:0007669"/>
    <property type="project" value="InterPro"/>
</dbReference>
<sequence>MPPHAKKYGQSCLLCRRRKVRCDGGKPSCAKCVRAGEQCTYGIQDSAVTRLRNALSRSEQRLRQLEQDLGCLLSLEPIPCREGLRLLLAQTSVQEGDRERDSALEHAVAPTDAPGLDELSSSGERHPQTTLNVDDELADEEEVEERYNSTSRFHVEDHDSNAEYDIPASHDDAAQVDYHRRWLASNARFNNHFEQIAYDNIKDEELIDAETARILLKIYWTWQAPLHNCVYRRSFFRDMVLKGPYFSRFLLYVIYAHASRHIPSTDSRHLLLMQGEPLLDKARLLLVDEFKQDRPAIPTIQGLLILGGRQCAVGKSSEGWLYTGMAMRMIKDLGLHLPRRLRMSNTEPDDFETQKRLYLSAFVWDKSISLCLGRAPSLPTMLYPSHCLLDHSDDEEVWKPFYLHEQGMTYNPVPGYNTTTFSHFVELATLVNEAFRDIFGARARDVDLSRLRRFEEKLRKFYRDLPRELQLDEDMLNSACTPPHICCLNILYHTMHILIYRPYFLKENTQSDKDRAIFEHASAVCSREAIAVNTIFQAYGRWFGNKNQTYLLSYCVYTAATVEVKQAIHPDPTISQMALECLATTLAMLEEEVKQTPGIRRSIDIIKMRLSKQTLSPRTPLTASATRAGSHSISFGHIGVSPDHSNLLSSAQIQQPVSHWTQPHENAFARQSNPNAPGAWESDMLSGVVPQWPFDGEAFDLWNIQTPDVGGGFVPESLSWYTELR</sequence>
<reference evidence="11" key="1">
    <citation type="submission" date="2022-10" db="EMBL/GenBank/DDBJ databases">
        <title>Culturing micro-colonial fungi from biological soil crusts in the Mojave desert and describing Neophaeococcomyces mojavensis, and introducing the new genera and species Taxawa tesnikishii.</title>
        <authorList>
            <person name="Kurbessoian T."/>
            <person name="Stajich J.E."/>
        </authorList>
    </citation>
    <scope>NUCLEOTIDE SEQUENCE</scope>
    <source>
        <strain evidence="11">TK_35</strain>
    </source>
</reference>
<evidence type="ECO:0000256" key="9">
    <source>
        <dbReference type="SAM" id="MobiDB-lite"/>
    </source>
</evidence>
<dbReference type="Pfam" id="PF04082">
    <property type="entry name" value="Fungal_trans"/>
    <property type="match status" value="1"/>
</dbReference>
<name>A0AA38Y6M9_9EURO</name>
<evidence type="ECO:0000313" key="11">
    <source>
        <dbReference type="EMBL" id="KAJ9637477.1"/>
    </source>
</evidence>
<dbReference type="GO" id="GO:0000981">
    <property type="term" value="F:DNA-binding transcription factor activity, RNA polymerase II-specific"/>
    <property type="evidence" value="ECO:0007669"/>
    <property type="project" value="InterPro"/>
</dbReference>
<dbReference type="InterPro" id="IPR001138">
    <property type="entry name" value="Zn2Cys6_DnaBD"/>
</dbReference>
<keyword evidence="4" id="KW-0805">Transcription regulation</keyword>
<dbReference type="GO" id="GO:0005634">
    <property type="term" value="C:nucleus"/>
    <property type="evidence" value="ECO:0007669"/>
    <property type="project" value="UniProtKB-SubCell"/>
</dbReference>
<evidence type="ECO:0000256" key="1">
    <source>
        <dbReference type="ARBA" id="ARBA00004123"/>
    </source>
</evidence>
<accession>A0AA38Y6M9</accession>
<keyword evidence="6" id="KW-0804">Transcription</keyword>
<dbReference type="Gene3D" id="4.10.240.10">
    <property type="entry name" value="Zn(2)-C6 fungal-type DNA-binding domain"/>
    <property type="match status" value="1"/>
</dbReference>
<dbReference type="SMART" id="SM00066">
    <property type="entry name" value="GAL4"/>
    <property type="match status" value="1"/>
</dbReference>
<evidence type="ECO:0000259" key="10">
    <source>
        <dbReference type="PROSITE" id="PS50048"/>
    </source>
</evidence>
<dbReference type="InterPro" id="IPR036864">
    <property type="entry name" value="Zn2-C6_fun-type_DNA-bd_sf"/>
</dbReference>
<comment type="caution">
    <text evidence="11">The sequence shown here is derived from an EMBL/GenBank/DDBJ whole genome shotgun (WGS) entry which is preliminary data.</text>
</comment>
<keyword evidence="5" id="KW-0238">DNA-binding</keyword>
<dbReference type="InterPro" id="IPR051615">
    <property type="entry name" value="Transcr_Regulatory_Elem"/>
</dbReference>
<proteinExistence type="predicted"/>
<evidence type="ECO:0000256" key="4">
    <source>
        <dbReference type="ARBA" id="ARBA00023015"/>
    </source>
</evidence>
<dbReference type="SUPFAM" id="SSF57701">
    <property type="entry name" value="Zn2/Cys6 DNA-binding domain"/>
    <property type="match status" value="1"/>
</dbReference>
<dbReference type="CDD" id="cd12148">
    <property type="entry name" value="fungal_TF_MHR"/>
    <property type="match status" value="1"/>
</dbReference>
<dbReference type="GO" id="GO:0006351">
    <property type="term" value="P:DNA-templated transcription"/>
    <property type="evidence" value="ECO:0007669"/>
    <property type="project" value="InterPro"/>
</dbReference>
<keyword evidence="7" id="KW-0539">Nucleus</keyword>
<evidence type="ECO:0000256" key="2">
    <source>
        <dbReference type="ARBA" id="ARBA00022723"/>
    </source>
</evidence>